<proteinExistence type="predicted"/>
<evidence type="ECO:0000313" key="2">
    <source>
        <dbReference type="EMBL" id="SDC17136.1"/>
    </source>
</evidence>
<dbReference type="EMBL" id="FMYG01000003">
    <property type="protein sequence ID" value="SDC17136.1"/>
    <property type="molecule type" value="Genomic_DNA"/>
</dbReference>
<protein>
    <submittedName>
        <fullName evidence="2">Uncharacterized protein</fullName>
    </submittedName>
</protein>
<reference evidence="2 3" key="1">
    <citation type="submission" date="2016-09" db="EMBL/GenBank/DDBJ databases">
        <authorList>
            <person name="Capua I."/>
            <person name="De Benedictis P."/>
            <person name="Joannis T."/>
            <person name="Lombin L.H."/>
            <person name="Cattoli G."/>
        </authorList>
    </citation>
    <scope>NUCLEOTIDE SEQUENCE [LARGE SCALE GENOMIC DNA]</scope>
    <source>
        <strain evidence="2 3">NIO-1002</strain>
    </source>
</reference>
<dbReference type="STRING" id="993073.AS029_07715"/>
<gene>
    <name evidence="2" type="ORF">SAMN05216418_1801</name>
</gene>
<accession>A0A1G6JGS8</accession>
<feature type="region of interest" description="Disordered" evidence="1">
    <location>
        <begin position="1"/>
        <end position="24"/>
    </location>
</feature>
<sequence>MYTPHCSTPGWPGRPDPQAPRQGYQQDGFDATVALTSLVGMTTFDVPRVGPVTVLIDERELPAAGLQLRYFSHAWYADGSDVAGDDLMLVTAFLRARGITNC</sequence>
<evidence type="ECO:0000256" key="1">
    <source>
        <dbReference type="SAM" id="MobiDB-lite"/>
    </source>
</evidence>
<name>A0A1G6JGS8_9MICO</name>
<evidence type="ECO:0000313" key="3">
    <source>
        <dbReference type="Proteomes" id="UP000183203"/>
    </source>
</evidence>
<dbReference type="Proteomes" id="UP000183203">
    <property type="component" value="Unassembled WGS sequence"/>
</dbReference>
<dbReference type="AlphaFoldDB" id="A0A1G6JGS8"/>
<organism evidence="2 3">
    <name type="scientific">Microbacterium enclense</name>
    <dbReference type="NCBI Taxonomy" id="993073"/>
    <lineage>
        <taxon>Bacteria</taxon>
        <taxon>Bacillati</taxon>
        <taxon>Actinomycetota</taxon>
        <taxon>Actinomycetes</taxon>
        <taxon>Micrococcales</taxon>
        <taxon>Microbacteriaceae</taxon>
        <taxon>Microbacterium</taxon>
    </lineage>
</organism>